<proteinExistence type="predicted"/>
<dbReference type="AlphaFoldDB" id="A0A4C1T489"/>
<comment type="caution">
    <text evidence="2">The sequence shown here is derived from an EMBL/GenBank/DDBJ whole genome shotgun (WGS) entry which is preliminary data.</text>
</comment>
<keyword evidence="3" id="KW-1185">Reference proteome</keyword>
<gene>
    <name evidence="2" type="ORF">EVAR_78321_1</name>
</gene>
<organism evidence="2 3">
    <name type="scientific">Eumeta variegata</name>
    <name type="common">Bagworm moth</name>
    <name type="synonym">Eumeta japonica</name>
    <dbReference type="NCBI Taxonomy" id="151549"/>
    <lineage>
        <taxon>Eukaryota</taxon>
        <taxon>Metazoa</taxon>
        <taxon>Ecdysozoa</taxon>
        <taxon>Arthropoda</taxon>
        <taxon>Hexapoda</taxon>
        <taxon>Insecta</taxon>
        <taxon>Pterygota</taxon>
        <taxon>Neoptera</taxon>
        <taxon>Endopterygota</taxon>
        <taxon>Lepidoptera</taxon>
        <taxon>Glossata</taxon>
        <taxon>Ditrysia</taxon>
        <taxon>Tineoidea</taxon>
        <taxon>Psychidae</taxon>
        <taxon>Oiketicinae</taxon>
        <taxon>Eumeta</taxon>
    </lineage>
</organism>
<evidence type="ECO:0000256" key="1">
    <source>
        <dbReference type="SAM" id="MobiDB-lite"/>
    </source>
</evidence>
<name>A0A4C1T489_EUMVA</name>
<feature type="region of interest" description="Disordered" evidence="1">
    <location>
        <begin position="48"/>
        <end position="84"/>
    </location>
</feature>
<feature type="compositionally biased region" description="Polar residues" evidence="1">
    <location>
        <begin position="54"/>
        <end position="63"/>
    </location>
</feature>
<reference evidence="2 3" key="1">
    <citation type="journal article" date="2019" name="Commun. Biol.">
        <title>The bagworm genome reveals a unique fibroin gene that provides high tensile strength.</title>
        <authorList>
            <person name="Kono N."/>
            <person name="Nakamura H."/>
            <person name="Ohtoshi R."/>
            <person name="Tomita M."/>
            <person name="Numata K."/>
            <person name="Arakawa K."/>
        </authorList>
    </citation>
    <scope>NUCLEOTIDE SEQUENCE [LARGE SCALE GENOMIC DNA]</scope>
</reference>
<dbReference type="EMBL" id="BGZK01000033">
    <property type="protein sequence ID" value="GBP08954.1"/>
    <property type="molecule type" value="Genomic_DNA"/>
</dbReference>
<dbReference type="Proteomes" id="UP000299102">
    <property type="component" value="Unassembled WGS sequence"/>
</dbReference>
<evidence type="ECO:0000313" key="3">
    <source>
        <dbReference type="Proteomes" id="UP000299102"/>
    </source>
</evidence>
<accession>A0A4C1T489</accession>
<evidence type="ECO:0000313" key="2">
    <source>
        <dbReference type="EMBL" id="GBP08954.1"/>
    </source>
</evidence>
<sequence>MYSSASLLSDKSVSRYGIDPDRVEYLINLDFEDTPLNTCRRCADAIRKSRRSRTTGGENNEAGQDSGALLAEEEVTTSLSRKSPAWSLVRPSLKDYAYQFAVLCS</sequence>
<protein>
    <submittedName>
        <fullName evidence="2">Uncharacterized protein</fullName>
    </submittedName>
</protein>